<dbReference type="EMBL" id="BLZR01000001">
    <property type="protein sequence ID" value="GFP76552.1"/>
    <property type="molecule type" value="Genomic_DNA"/>
</dbReference>
<reference evidence="3 4" key="1">
    <citation type="submission" date="2020-07" db="EMBL/GenBank/DDBJ databases">
        <title>A new beta-1,3-glucan-decomposing anaerobic bacterium isolated from anoxic soil subjected to biological soil disinfestation.</title>
        <authorList>
            <person name="Ueki A."/>
            <person name="Tonouchi A."/>
        </authorList>
    </citation>
    <scope>NUCLEOTIDE SEQUENCE [LARGE SCALE GENOMIC DNA]</scope>
    <source>
        <strain evidence="3 4">TW1</strain>
    </source>
</reference>
<dbReference type="NCBIfam" id="NF033516">
    <property type="entry name" value="transpos_IS3"/>
    <property type="match status" value="1"/>
</dbReference>
<evidence type="ECO:0000256" key="1">
    <source>
        <dbReference type="ARBA" id="ARBA00002286"/>
    </source>
</evidence>
<proteinExistence type="predicted"/>
<dbReference type="Proteomes" id="UP000580568">
    <property type="component" value="Unassembled WGS sequence"/>
</dbReference>
<dbReference type="InterPro" id="IPR012337">
    <property type="entry name" value="RNaseH-like_sf"/>
</dbReference>
<organism evidence="3 4">
    <name type="scientific">Clostridium fungisolvens</name>
    <dbReference type="NCBI Taxonomy" id="1604897"/>
    <lineage>
        <taxon>Bacteria</taxon>
        <taxon>Bacillati</taxon>
        <taxon>Bacillota</taxon>
        <taxon>Clostridia</taxon>
        <taxon>Eubacteriales</taxon>
        <taxon>Clostridiaceae</taxon>
        <taxon>Clostridium</taxon>
    </lineage>
</organism>
<comment type="function">
    <text evidence="1">Involved in the transposition of the insertion sequence.</text>
</comment>
<accession>A0A6V8SJ08</accession>
<dbReference type="InterPro" id="IPR048020">
    <property type="entry name" value="Transpos_IS3"/>
</dbReference>
<dbReference type="Pfam" id="PF13333">
    <property type="entry name" value="rve_2"/>
    <property type="match status" value="1"/>
</dbReference>
<protein>
    <submittedName>
        <fullName evidence="3">IS3 family transposase ISCpe6</fullName>
    </submittedName>
</protein>
<dbReference type="PANTHER" id="PTHR46889:SF5">
    <property type="entry name" value="INTEGRASE PROTEIN"/>
    <property type="match status" value="1"/>
</dbReference>
<dbReference type="InterPro" id="IPR036397">
    <property type="entry name" value="RNaseH_sf"/>
</dbReference>
<sequence>MEAQAKPEEKFKIIQQMIQRDNNLLNISWLCECAGVSRSGYYNWISSQEARNRKYEQDKKDFEIILAAYRFRGYDKGKRGIYMRLLNIGIRMNQKKISRLMRKFNLRCPIRKANPYRRMAKALKTSYVAENLLNREFKEHGLIMVLLTDITYMFYENGEKAYLSTILDAYTKQILAYVLSDSLEVDFVLNTVNILVRDHGISLTKETIIHSDQGIHYTSIKFQDLIMKKEIRQSMSRRGNCWDNAPQESFFGHMKDEIHIGKCCTFDELKSEIDNYMDYYNNDRYQWNLAKLSPNQYFRYLETGEYPIKV</sequence>
<dbReference type="InterPro" id="IPR025948">
    <property type="entry name" value="HTH-like_dom"/>
</dbReference>
<dbReference type="PROSITE" id="PS50994">
    <property type="entry name" value="INTEGRASE"/>
    <property type="match status" value="1"/>
</dbReference>
<dbReference type="GO" id="GO:0015074">
    <property type="term" value="P:DNA integration"/>
    <property type="evidence" value="ECO:0007669"/>
    <property type="project" value="InterPro"/>
</dbReference>
<dbReference type="Gene3D" id="3.30.420.10">
    <property type="entry name" value="Ribonuclease H-like superfamily/Ribonuclease H"/>
    <property type="match status" value="1"/>
</dbReference>
<evidence type="ECO:0000259" key="2">
    <source>
        <dbReference type="PROSITE" id="PS50994"/>
    </source>
</evidence>
<evidence type="ECO:0000313" key="3">
    <source>
        <dbReference type="EMBL" id="GFP76552.1"/>
    </source>
</evidence>
<evidence type="ECO:0000313" key="4">
    <source>
        <dbReference type="Proteomes" id="UP000580568"/>
    </source>
</evidence>
<dbReference type="PANTHER" id="PTHR46889">
    <property type="entry name" value="TRANSPOSASE INSF FOR INSERTION SEQUENCE IS3B-RELATED"/>
    <property type="match status" value="1"/>
</dbReference>
<dbReference type="GO" id="GO:0003676">
    <property type="term" value="F:nucleic acid binding"/>
    <property type="evidence" value="ECO:0007669"/>
    <property type="project" value="InterPro"/>
</dbReference>
<dbReference type="InterPro" id="IPR001584">
    <property type="entry name" value="Integrase_cat-core"/>
</dbReference>
<gene>
    <name evidence="3" type="ORF">bsdtw1_02655</name>
</gene>
<dbReference type="AlphaFoldDB" id="A0A6V8SJ08"/>
<name>A0A6V8SJ08_9CLOT</name>
<comment type="caution">
    <text evidence="3">The sequence shown here is derived from an EMBL/GenBank/DDBJ whole genome shotgun (WGS) entry which is preliminary data.</text>
</comment>
<dbReference type="InterPro" id="IPR050900">
    <property type="entry name" value="Transposase_IS3/IS150/IS904"/>
</dbReference>
<dbReference type="SUPFAM" id="SSF53098">
    <property type="entry name" value="Ribonuclease H-like"/>
    <property type="match status" value="1"/>
</dbReference>
<dbReference type="Pfam" id="PF13276">
    <property type="entry name" value="HTH_21"/>
    <property type="match status" value="1"/>
</dbReference>
<feature type="domain" description="Integrase catalytic" evidence="2">
    <location>
        <begin position="135"/>
        <end position="302"/>
    </location>
</feature>
<keyword evidence="4" id="KW-1185">Reference proteome</keyword>
<dbReference type="Pfam" id="PF00665">
    <property type="entry name" value="rve"/>
    <property type="match status" value="1"/>
</dbReference>